<dbReference type="EMBL" id="CAXIEN010000002">
    <property type="protein sequence ID" value="CAL1261216.1"/>
    <property type="molecule type" value="Genomic_DNA"/>
</dbReference>
<proteinExistence type="predicted"/>
<evidence type="ECO:0000313" key="1">
    <source>
        <dbReference type="EMBL" id="CAL1261216.1"/>
    </source>
</evidence>
<name>A0AAV1YTF3_9ARAC</name>
<reference evidence="1 2" key="1">
    <citation type="submission" date="2024-04" db="EMBL/GenBank/DDBJ databases">
        <authorList>
            <person name="Rising A."/>
            <person name="Reimegard J."/>
            <person name="Sonavane S."/>
            <person name="Akerstrom W."/>
            <person name="Nylinder S."/>
            <person name="Hedman E."/>
            <person name="Kallberg Y."/>
        </authorList>
    </citation>
    <scope>NUCLEOTIDE SEQUENCE [LARGE SCALE GENOMIC DNA]</scope>
</reference>
<dbReference type="AlphaFoldDB" id="A0AAV1YTF3"/>
<sequence length="30" mass="3673">MLLRRSKELKTNKSNILMNNLHLYLLLHCY</sequence>
<keyword evidence="2" id="KW-1185">Reference proteome</keyword>
<gene>
    <name evidence="1" type="ORF">LARSCL_LOCUS274</name>
</gene>
<protein>
    <submittedName>
        <fullName evidence="1">Uncharacterized protein</fullName>
    </submittedName>
</protein>
<comment type="caution">
    <text evidence="1">The sequence shown here is derived from an EMBL/GenBank/DDBJ whole genome shotgun (WGS) entry which is preliminary data.</text>
</comment>
<dbReference type="Proteomes" id="UP001497382">
    <property type="component" value="Unassembled WGS sequence"/>
</dbReference>
<accession>A0AAV1YTF3</accession>
<organism evidence="1 2">
    <name type="scientific">Larinioides sclopetarius</name>
    <dbReference type="NCBI Taxonomy" id="280406"/>
    <lineage>
        <taxon>Eukaryota</taxon>
        <taxon>Metazoa</taxon>
        <taxon>Ecdysozoa</taxon>
        <taxon>Arthropoda</taxon>
        <taxon>Chelicerata</taxon>
        <taxon>Arachnida</taxon>
        <taxon>Araneae</taxon>
        <taxon>Araneomorphae</taxon>
        <taxon>Entelegynae</taxon>
        <taxon>Araneoidea</taxon>
        <taxon>Araneidae</taxon>
        <taxon>Larinioides</taxon>
    </lineage>
</organism>
<evidence type="ECO:0000313" key="2">
    <source>
        <dbReference type="Proteomes" id="UP001497382"/>
    </source>
</evidence>